<accession>A3VCG7</accession>
<dbReference type="SUPFAM" id="SSF52540">
    <property type="entry name" value="P-loop containing nucleoside triphosphate hydrolases"/>
    <property type="match status" value="1"/>
</dbReference>
<gene>
    <name evidence="2" type="ORF">RB2654_12209</name>
</gene>
<evidence type="ECO:0000313" key="2">
    <source>
        <dbReference type="EMBL" id="EAQ13833.1"/>
    </source>
</evidence>
<dbReference type="Gene3D" id="3.40.50.300">
    <property type="entry name" value="P-loop containing nucleotide triphosphate hydrolases"/>
    <property type="match status" value="1"/>
</dbReference>
<dbReference type="HOGENOM" id="CLU_924034_0_0_5"/>
<evidence type="ECO:0008006" key="4">
    <source>
        <dbReference type="Google" id="ProtNLM"/>
    </source>
</evidence>
<dbReference type="eggNOG" id="ENOG5033TPD">
    <property type="taxonomic scope" value="Bacteria"/>
</dbReference>
<sequence>MVILLSDKRSGSTIFQSELIAHPDVRGLDYTSHTYLESHHWLKAAVMTGQPARLFSGGVPYPGYGGARNARTYMIDTVRGNIPDFVPPADDHALIRDGWEALCSRFAAPVFFEKSPQVLANWAAVSLLLNWMEETTFDVRLVGLVRNPLAVQHSSQKLFGTAPYDRQFGWAEIHRNLLALRQMLPPERLMLIRHEDIIADPQASFASVCDHIGIATTPDMGSSITDRTQDRWRTDPDYRLTLDPVVIQVARAFGYSDDDLTNPHGAPLDLGPPPGRPIPDFTTFKNRFRDRIYRPIRMRRQSPYR</sequence>
<comment type="caution">
    <text evidence="2">The sequence shown here is derived from an EMBL/GenBank/DDBJ whole genome shotgun (WGS) entry which is preliminary data.</text>
</comment>
<evidence type="ECO:0000256" key="1">
    <source>
        <dbReference type="SAM" id="MobiDB-lite"/>
    </source>
</evidence>
<evidence type="ECO:0000313" key="3">
    <source>
        <dbReference type="Proteomes" id="UP000002931"/>
    </source>
</evidence>
<dbReference type="STRING" id="314271.RB2654_12209"/>
<dbReference type="Pfam" id="PF13469">
    <property type="entry name" value="Sulfotransfer_3"/>
    <property type="match status" value="1"/>
</dbReference>
<proteinExistence type="predicted"/>
<reference evidence="2 3" key="1">
    <citation type="journal article" date="2010" name="J. Bacteriol.">
        <title>Genome sequences of Pelagibaca bermudensis HTCC2601T and Maritimibacter alkaliphilus HTCC2654T, the type strains of two marine Roseobacter genera.</title>
        <authorList>
            <person name="Thrash J.C."/>
            <person name="Cho J.C."/>
            <person name="Ferriera S."/>
            <person name="Johnson J."/>
            <person name="Vergin K.L."/>
            <person name="Giovannoni S.J."/>
        </authorList>
    </citation>
    <scope>NUCLEOTIDE SEQUENCE [LARGE SCALE GENOMIC DNA]</scope>
    <source>
        <strain evidence="2 3">HTCC2654</strain>
    </source>
</reference>
<feature type="region of interest" description="Disordered" evidence="1">
    <location>
        <begin position="258"/>
        <end position="280"/>
    </location>
</feature>
<keyword evidence="3" id="KW-1185">Reference proteome</keyword>
<dbReference type="Proteomes" id="UP000002931">
    <property type="component" value="Unassembled WGS sequence"/>
</dbReference>
<protein>
    <recommendedName>
        <fullName evidence="4">Sulfotransferase</fullName>
    </recommendedName>
</protein>
<organism evidence="2 3">
    <name type="scientific">Maritimibacter alkaliphilus HTCC2654</name>
    <dbReference type="NCBI Taxonomy" id="314271"/>
    <lineage>
        <taxon>Bacteria</taxon>
        <taxon>Pseudomonadati</taxon>
        <taxon>Pseudomonadota</taxon>
        <taxon>Alphaproteobacteria</taxon>
        <taxon>Rhodobacterales</taxon>
        <taxon>Roseobacteraceae</taxon>
        <taxon>Maritimibacter</taxon>
    </lineage>
</organism>
<dbReference type="InterPro" id="IPR027417">
    <property type="entry name" value="P-loop_NTPase"/>
</dbReference>
<dbReference type="EMBL" id="AAMT01000003">
    <property type="protein sequence ID" value="EAQ13833.1"/>
    <property type="molecule type" value="Genomic_DNA"/>
</dbReference>
<name>A3VCG7_9RHOB</name>
<dbReference type="AlphaFoldDB" id="A3VCG7"/>